<dbReference type="STRING" id="133383.A0A1R0GMY0"/>
<dbReference type="PANTHER" id="PTHR18934">
    <property type="entry name" value="ATP-DEPENDENT RNA HELICASE"/>
    <property type="match status" value="1"/>
</dbReference>
<evidence type="ECO:0000313" key="9">
    <source>
        <dbReference type="Proteomes" id="UP000187455"/>
    </source>
</evidence>
<dbReference type="GO" id="GO:0006397">
    <property type="term" value="P:mRNA processing"/>
    <property type="evidence" value="ECO:0007669"/>
    <property type="project" value="UniProtKB-KW"/>
</dbReference>
<dbReference type="PANTHER" id="PTHR18934:SF109">
    <property type="entry name" value="ATP-DEPENDENT RNA HELICASE DHX15 HOMOLOG"/>
    <property type="match status" value="1"/>
</dbReference>
<keyword evidence="3" id="KW-0378">Hydrolase</keyword>
<dbReference type="GO" id="GO:0005681">
    <property type="term" value="C:spliceosomal complex"/>
    <property type="evidence" value="ECO:0007669"/>
    <property type="project" value="TreeGrafter"/>
</dbReference>
<accession>A0A1R0GMY0</accession>
<evidence type="ECO:0000256" key="4">
    <source>
        <dbReference type="ARBA" id="ARBA00022806"/>
    </source>
</evidence>
<dbReference type="GO" id="GO:0008380">
    <property type="term" value="P:RNA splicing"/>
    <property type="evidence" value="ECO:0007669"/>
    <property type="project" value="UniProtKB-KW"/>
</dbReference>
<dbReference type="Gene3D" id="3.40.50.300">
    <property type="entry name" value="P-loop containing nucleotide triphosphate hydrolases"/>
    <property type="match status" value="1"/>
</dbReference>
<evidence type="ECO:0000313" key="8">
    <source>
        <dbReference type="EMBL" id="OLY78236.1"/>
    </source>
</evidence>
<comment type="caution">
    <text evidence="8">The sequence shown here is derived from an EMBL/GenBank/DDBJ whole genome shotgun (WGS) entry which is preliminary data.</text>
</comment>
<dbReference type="SUPFAM" id="SSF52540">
    <property type="entry name" value="P-loop containing nucleoside triphosphate hydrolases"/>
    <property type="match status" value="1"/>
</dbReference>
<gene>
    <name evidence="8" type="ORF">AYI68_g7720</name>
</gene>
<dbReference type="OrthoDB" id="10253254at2759"/>
<protein>
    <recommendedName>
        <fullName evidence="1">RNA helicase</fullName>
        <ecNumber evidence="1">3.6.4.13</ecNumber>
    </recommendedName>
</protein>
<evidence type="ECO:0000256" key="7">
    <source>
        <dbReference type="SAM" id="MobiDB-lite"/>
    </source>
</evidence>
<dbReference type="AlphaFoldDB" id="A0A1R0GMY0"/>
<keyword evidence="5" id="KW-0508">mRNA splicing</keyword>
<dbReference type="GO" id="GO:0003724">
    <property type="term" value="F:RNA helicase activity"/>
    <property type="evidence" value="ECO:0007669"/>
    <property type="project" value="UniProtKB-EC"/>
</dbReference>
<keyword evidence="2" id="KW-0507">mRNA processing</keyword>
<dbReference type="EMBL" id="LSSL01006927">
    <property type="protein sequence ID" value="OLY78236.1"/>
    <property type="molecule type" value="Genomic_DNA"/>
</dbReference>
<organism evidence="8 9">
    <name type="scientific">Smittium mucronatum</name>
    <dbReference type="NCBI Taxonomy" id="133383"/>
    <lineage>
        <taxon>Eukaryota</taxon>
        <taxon>Fungi</taxon>
        <taxon>Fungi incertae sedis</taxon>
        <taxon>Zoopagomycota</taxon>
        <taxon>Kickxellomycotina</taxon>
        <taxon>Harpellomycetes</taxon>
        <taxon>Harpellales</taxon>
        <taxon>Legeriomycetaceae</taxon>
        <taxon>Smittium</taxon>
    </lineage>
</organism>
<evidence type="ECO:0000256" key="5">
    <source>
        <dbReference type="ARBA" id="ARBA00023187"/>
    </source>
</evidence>
<reference evidence="8 9" key="1">
    <citation type="journal article" date="2016" name="Mol. Biol. Evol.">
        <title>Genome-Wide Survey of Gut Fungi (Harpellales) Reveals the First Horizontally Transferred Ubiquitin Gene from a Mosquito Host.</title>
        <authorList>
            <person name="Wang Y."/>
            <person name="White M.M."/>
            <person name="Kvist S."/>
            <person name="Moncalvo J.M."/>
        </authorList>
    </citation>
    <scope>NUCLEOTIDE SEQUENCE [LARGE SCALE GENOMIC DNA]</scope>
    <source>
        <strain evidence="8 9">ALG-7-W6</strain>
    </source>
</reference>
<evidence type="ECO:0000256" key="2">
    <source>
        <dbReference type="ARBA" id="ARBA00022664"/>
    </source>
</evidence>
<dbReference type="GO" id="GO:0003723">
    <property type="term" value="F:RNA binding"/>
    <property type="evidence" value="ECO:0007669"/>
    <property type="project" value="TreeGrafter"/>
</dbReference>
<dbReference type="GO" id="GO:0016787">
    <property type="term" value="F:hydrolase activity"/>
    <property type="evidence" value="ECO:0007669"/>
    <property type="project" value="UniProtKB-KW"/>
</dbReference>
<feature type="region of interest" description="Disordered" evidence="7">
    <location>
        <begin position="17"/>
        <end position="41"/>
    </location>
</feature>
<keyword evidence="4 8" id="KW-0067">ATP-binding</keyword>
<keyword evidence="9" id="KW-1185">Reference proteome</keyword>
<evidence type="ECO:0000256" key="6">
    <source>
        <dbReference type="ARBA" id="ARBA00047984"/>
    </source>
</evidence>
<sequence length="105" mass="12084">MQNGEYSNNPYLAHLSEQNNKFYSNSHNNSLKYQPGKSTEESQLEIENASTNFFTGNPYTKQYKDILKKRIQLPVFKKRAEFLNLIHNNQILILVGETGSGKTTQ</sequence>
<evidence type="ECO:0000256" key="1">
    <source>
        <dbReference type="ARBA" id="ARBA00012552"/>
    </source>
</evidence>
<comment type="catalytic activity">
    <reaction evidence="6">
        <text>ATP + H2O = ADP + phosphate + H(+)</text>
        <dbReference type="Rhea" id="RHEA:13065"/>
        <dbReference type="ChEBI" id="CHEBI:15377"/>
        <dbReference type="ChEBI" id="CHEBI:15378"/>
        <dbReference type="ChEBI" id="CHEBI:30616"/>
        <dbReference type="ChEBI" id="CHEBI:43474"/>
        <dbReference type="ChEBI" id="CHEBI:456216"/>
        <dbReference type="EC" id="3.6.4.13"/>
    </reaction>
</comment>
<dbReference type="Proteomes" id="UP000187455">
    <property type="component" value="Unassembled WGS sequence"/>
</dbReference>
<dbReference type="InterPro" id="IPR027417">
    <property type="entry name" value="P-loop_NTPase"/>
</dbReference>
<name>A0A1R0GMY0_9FUNG</name>
<dbReference type="EC" id="3.6.4.13" evidence="1"/>
<feature type="compositionally biased region" description="Polar residues" evidence="7">
    <location>
        <begin position="17"/>
        <end position="32"/>
    </location>
</feature>
<evidence type="ECO:0000256" key="3">
    <source>
        <dbReference type="ARBA" id="ARBA00022801"/>
    </source>
</evidence>
<proteinExistence type="predicted"/>
<keyword evidence="4 8" id="KW-0547">Nucleotide-binding</keyword>
<keyword evidence="4 8" id="KW-0347">Helicase</keyword>